<dbReference type="PANTHER" id="PTHR46059">
    <property type="entry name" value="BETA-GALACTOSIDE ALPHA-2,6-SIALYLTRANSFERASE"/>
    <property type="match status" value="1"/>
</dbReference>
<evidence type="ECO:0000256" key="10">
    <source>
        <dbReference type="ARBA" id="ARBA00022989"/>
    </source>
</evidence>
<keyword evidence="6" id="KW-0328">Glycosyltransferase</keyword>
<dbReference type="Gene3D" id="3.90.1480.20">
    <property type="entry name" value="Glycosyl transferase family 29"/>
    <property type="match status" value="1"/>
</dbReference>
<evidence type="ECO:0000256" key="15">
    <source>
        <dbReference type="ARBA" id="ARBA00034249"/>
    </source>
</evidence>
<dbReference type="PIRSF" id="PIRSF005557">
    <property type="entry name" value="Sialyl_trans"/>
    <property type="match status" value="1"/>
</dbReference>
<evidence type="ECO:0000256" key="16">
    <source>
        <dbReference type="ARBA" id="ARBA00034329"/>
    </source>
</evidence>
<keyword evidence="5" id="KW-0964">Secreted</keyword>
<feature type="compositionally biased region" description="Polar residues" evidence="22">
    <location>
        <begin position="18"/>
        <end position="28"/>
    </location>
</feature>
<evidence type="ECO:0000256" key="3">
    <source>
        <dbReference type="ARBA" id="ARBA00004922"/>
    </source>
</evidence>
<evidence type="ECO:0000256" key="4">
    <source>
        <dbReference type="ARBA" id="ARBA00006003"/>
    </source>
</evidence>
<dbReference type="EC" id="2.4.3.1" evidence="16"/>
<evidence type="ECO:0000256" key="21">
    <source>
        <dbReference type="PIRSR" id="PIRSR005557-2"/>
    </source>
</evidence>
<keyword evidence="8" id="KW-0812">Transmembrane</keyword>
<keyword evidence="7" id="KW-0808">Transferase</keyword>
<name>A0A9N9RYG1_9DIPT</name>
<evidence type="ECO:0000256" key="2">
    <source>
        <dbReference type="ARBA" id="ARBA00004613"/>
    </source>
</evidence>
<keyword evidence="12" id="KW-0472">Membrane</keyword>
<keyword evidence="11" id="KW-0333">Golgi apparatus</keyword>
<evidence type="ECO:0000256" key="12">
    <source>
        <dbReference type="ARBA" id="ARBA00023136"/>
    </source>
</evidence>
<dbReference type="GO" id="GO:0097503">
    <property type="term" value="P:sialylation"/>
    <property type="evidence" value="ECO:0007669"/>
    <property type="project" value="TreeGrafter"/>
</dbReference>
<evidence type="ECO:0000256" key="1">
    <source>
        <dbReference type="ARBA" id="ARBA00004447"/>
    </source>
</evidence>
<dbReference type="AlphaFoldDB" id="A0A9N9RYG1"/>
<keyword evidence="14" id="KW-0325">Glycoprotein</keyword>
<dbReference type="EMBL" id="OU895879">
    <property type="protein sequence ID" value="CAG9807668.1"/>
    <property type="molecule type" value="Genomic_DNA"/>
</dbReference>
<dbReference type="InterPro" id="IPR012163">
    <property type="entry name" value="Sialyl_trans"/>
</dbReference>
<evidence type="ECO:0000256" key="8">
    <source>
        <dbReference type="ARBA" id="ARBA00022692"/>
    </source>
</evidence>
<keyword evidence="9" id="KW-0735">Signal-anchor</keyword>
<sequence length="317" mass="36044">MKQTISEKISSVEKPSVKSKNPRLSFSKTSDLTPIASNLYRCNFNKTEFECKNKTSEFKNKVVSELRKSMSPTGTDNTYNVQYTGQKIDKDIPTISMLLKNKVKMLRRKDKPFNKHKLGELFPKKKLFQKMRGKTCVIVSSAGSLASSNLGKFIDSHDIVMRFNHAPTANFESDVGSKTTIRIVNSQVVSKPEFDFLNSPIFRNVSIAAWDPAAMNATLRDWLKAPDFDLFTNYEKFMINNPKADVHLIDPRSLWHLWKILQDFATTPIVKNIPSSGFIGIAILLPVCSELDIVEYIPSTRLNGRCHYYSEEVSIFV</sequence>
<keyword evidence="13" id="KW-1015">Disulfide bond</keyword>
<feature type="region of interest" description="Disordered" evidence="22">
    <location>
        <begin position="1"/>
        <end position="28"/>
    </location>
</feature>
<dbReference type="GO" id="GO:0005576">
    <property type="term" value="C:extracellular region"/>
    <property type="evidence" value="ECO:0007669"/>
    <property type="project" value="UniProtKB-SubCell"/>
</dbReference>
<dbReference type="Pfam" id="PF00777">
    <property type="entry name" value="Glyco_transf_29"/>
    <property type="match status" value="1"/>
</dbReference>
<proteinExistence type="inferred from homology"/>
<keyword evidence="24" id="KW-1185">Reference proteome</keyword>
<dbReference type="GO" id="GO:0003835">
    <property type="term" value="F:beta-galactoside alpha-2,6-sialyltransferase activity"/>
    <property type="evidence" value="ECO:0007669"/>
    <property type="project" value="UniProtKB-EC"/>
</dbReference>
<evidence type="ECO:0000256" key="9">
    <source>
        <dbReference type="ARBA" id="ARBA00022968"/>
    </source>
</evidence>
<evidence type="ECO:0000256" key="19">
    <source>
        <dbReference type="ARBA" id="ARBA00076676"/>
    </source>
</evidence>
<comment type="catalytic activity">
    <reaction evidence="15">
        <text>a beta-D-galactoside + CMP-N-acetyl-beta-neuraminate = an N-acetyl-alpha-neuraminyl-(2-&gt;6)-beta-D-galactosyl derivative + CMP + H(+)</text>
        <dbReference type="Rhea" id="RHEA:52104"/>
        <dbReference type="ChEBI" id="CHEBI:15378"/>
        <dbReference type="ChEBI" id="CHEBI:28034"/>
        <dbReference type="ChEBI" id="CHEBI:57812"/>
        <dbReference type="ChEBI" id="CHEBI:60377"/>
        <dbReference type="ChEBI" id="CHEBI:136398"/>
        <dbReference type="EC" id="2.4.3.1"/>
    </reaction>
</comment>
<evidence type="ECO:0000256" key="22">
    <source>
        <dbReference type="SAM" id="MobiDB-lite"/>
    </source>
</evidence>
<protein>
    <recommendedName>
        <fullName evidence="17">Beta-galactoside alpha-2,6-sialyltransferase 1</fullName>
        <ecNumber evidence="16">2.4.3.1</ecNumber>
    </recommendedName>
    <alternativeName>
        <fullName evidence="20">CMP-N-acetylneuraminate-beta-galactosamide-alpha-2,6-sialyltransferase 1</fullName>
    </alternativeName>
    <alternativeName>
        <fullName evidence="19">ST6Gal I</fullName>
    </alternativeName>
    <alternativeName>
        <fullName evidence="18">Sialyltransferase 1</fullName>
    </alternativeName>
</protein>
<dbReference type="OrthoDB" id="10264956at2759"/>
<comment type="subcellular location">
    <subcellularLocation>
        <location evidence="1">Golgi apparatus</location>
        <location evidence="1">Golgi stack membrane</location>
        <topology evidence="1">Single-pass type II membrane protein</topology>
    </subcellularLocation>
    <subcellularLocation>
        <location evidence="2">Secreted</location>
    </subcellularLocation>
</comment>
<evidence type="ECO:0000256" key="18">
    <source>
        <dbReference type="ARBA" id="ARBA00076526"/>
    </source>
</evidence>
<evidence type="ECO:0000256" key="20">
    <source>
        <dbReference type="ARBA" id="ARBA00080062"/>
    </source>
</evidence>
<dbReference type="InterPro" id="IPR001675">
    <property type="entry name" value="Glyco_trans_29"/>
</dbReference>
<feature type="disulfide bond" evidence="21">
    <location>
        <begin position="136"/>
        <end position="288"/>
    </location>
</feature>
<evidence type="ECO:0000256" key="14">
    <source>
        <dbReference type="ARBA" id="ARBA00023180"/>
    </source>
</evidence>
<dbReference type="GO" id="GO:0032580">
    <property type="term" value="C:Golgi cisterna membrane"/>
    <property type="evidence" value="ECO:0007669"/>
    <property type="project" value="UniProtKB-SubCell"/>
</dbReference>
<keyword evidence="10" id="KW-1133">Transmembrane helix</keyword>
<reference evidence="23" key="1">
    <citation type="submission" date="2022-01" db="EMBL/GenBank/DDBJ databases">
        <authorList>
            <person name="King R."/>
        </authorList>
    </citation>
    <scope>NUCLEOTIDE SEQUENCE</scope>
</reference>
<gene>
    <name evidence="23" type="ORF">CHIRRI_LOCUS10514</name>
</gene>
<evidence type="ECO:0000256" key="11">
    <source>
        <dbReference type="ARBA" id="ARBA00023034"/>
    </source>
</evidence>
<comment type="similarity">
    <text evidence="4">Belongs to the glycosyltransferase 29 family.</text>
</comment>
<dbReference type="FunFam" id="3.90.1480.20:FF:000012">
    <property type="entry name" value="ST6 beta-galactoside alpha-2,6-sialyltransferase 1"/>
    <property type="match status" value="1"/>
</dbReference>
<comment type="pathway">
    <text evidence="3">Protein modification; protein glycosylation.</text>
</comment>
<dbReference type="Proteomes" id="UP001153620">
    <property type="component" value="Chromosome 3"/>
</dbReference>
<evidence type="ECO:0000256" key="7">
    <source>
        <dbReference type="ARBA" id="ARBA00022679"/>
    </source>
</evidence>
<dbReference type="InterPro" id="IPR038578">
    <property type="entry name" value="GT29-like_sf"/>
</dbReference>
<reference evidence="23" key="2">
    <citation type="submission" date="2022-10" db="EMBL/GenBank/DDBJ databases">
        <authorList>
            <consortium name="ENA_rothamsted_submissions"/>
            <consortium name="culmorum"/>
            <person name="King R."/>
        </authorList>
    </citation>
    <scope>NUCLEOTIDE SEQUENCE</scope>
</reference>
<evidence type="ECO:0000256" key="5">
    <source>
        <dbReference type="ARBA" id="ARBA00022525"/>
    </source>
</evidence>
<accession>A0A9N9RYG1</accession>
<organism evidence="23 24">
    <name type="scientific">Chironomus riparius</name>
    <dbReference type="NCBI Taxonomy" id="315576"/>
    <lineage>
        <taxon>Eukaryota</taxon>
        <taxon>Metazoa</taxon>
        <taxon>Ecdysozoa</taxon>
        <taxon>Arthropoda</taxon>
        <taxon>Hexapoda</taxon>
        <taxon>Insecta</taxon>
        <taxon>Pterygota</taxon>
        <taxon>Neoptera</taxon>
        <taxon>Endopterygota</taxon>
        <taxon>Diptera</taxon>
        <taxon>Nematocera</taxon>
        <taxon>Chironomoidea</taxon>
        <taxon>Chironomidae</taxon>
        <taxon>Chironominae</taxon>
        <taxon>Chironomus</taxon>
    </lineage>
</organism>
<evidence type="ECO:0000256" key="13">
    <source>
        <dbReference type="ARBA" id="ARBA00023157"/>
    </source>
</evidence>
<dbReference type="PANTHER" id="PTHR46059:SF1">
    <property type="entry name" value="BETA-GALACTOSIDE ALPHA-2,6-SIALYLTRANSFERASE"/>
    <property type="match status" value="1"/>
</dbReference>
<evidence type="ECO:0000313" key="24">
    <source>
        <dbReference type="Proteomes" id="UP001153620"/>
    </source>
</evidence>
<evidence type="ECO:0000313" key="23">
    <source>
        <dbReference type="EMBL" id="CAG9807668.1"/>
    </source>
</evidence>
<evidence type="ECO:0000256" key="17">
    <source>
        <dbReference type="ARBA" id="ARBA00069321"/>
    </source>
</evidence>
<evidence type="ECO:0000256" key="6">
    <source>
        <dbReference type="ARBA" id="ARBA00022676"/>
    </source>
</evidence>